<reference evidence="1 2" key="1">
    <citation type="journal article" date="2024" name="Nat. Commun.">
        <title>Phylogenomics reveals the evolutionary origins of lichenization in chlorophyte algae.</title>
        <authorList>
            <person name="Puginier C."/>
            <person name="Libourel C."/>
            <person name="Otte J."/>
            <person name="Skaloud P."/>
            <person name="Haon M."/>
            <person name="Grisel S."/>
            <person name="Petersen M."/>
            <person name="Berrin J.G."/>
            <person name="Delaux P.M."/>
            <person name="Dal Grande F."/>
            <person name="Keller J."/>
        </authorList>
    </citation>
    <scope>NUCLEOTIDE SEQUENCE [LARGE SCALE GENOMIC DNA]</scope>
    <source>
        <strain evidence="1 2">SAG 2523</strain>
    </source>
</reference>
<dbReference type="AlphaFoldDB" id="A0AAW1TCH4"/>
<sequence>MDNLPNEMHLADAWLGAASGHWSNRLLSDVEWSQQQAESSKALHALLVQPAQLRWPKSGECDDADLHCLHLCQLHCGIGSQDGRLGRAAEVCCGRADLATQRWEAATMHSQELSRCTLSNLRSISKEGHIKNPG</sequence>
<name>A0AAW1TCH4_9CHLO</name>
<keyword evidence="2" id="KW-1185">Reference proteome</keyword>
<dbReference type="Proteomes" id="UP001485043">
    <property type="component" value="Unassembled WGS sequence"/>
</dbReference>
<evidence type="ECO:0000313" key="2">
    <source>
        <dbReference type="Proteomes" id="UP001485043"/>
    </source>
</evidence>
<proteinExistence type="predicted"/>
<organism evidence="1 2">
    <name type="scientific">Apatococcus fuscideae</name>
    <dbReference type="NCBI Taxonomy" id="2026836"/>
    <lineage>
        <taxon>Eukaryota</taxon>
        <taxon>Viridiplantae</taxon>
        <taxon>Chlorophyta</taxon>
        <taxon>core chlorophytes</taxon>
        <taxon>Trebouxiophyceae</taxon>
        <taxon>Chlorellales</taxon>
        <taxon>Chlorellaceae</taxon>
        <taxon>Apatococcus</taxon>
    </lineage>
</organism>
<evidence type="ECO:0000313" key="1">
    <source>
        <dbReference type="EMBL" id="KAK9866721.1"/>
    </source>
</evidence>
<gene>
    <name evidence="1" type="ORF">WJX84_006385</name>
</gene>
<protein>
    <submittedName>
        <fullName evidence="1">Uncharacterized protein</fullName>
    </submittedName>
</protein>
<dbReference type="EMBL" id="JALJOV010000138">
    <property type="protein sequence ID" value="KAK9866721.1"/>
    <property type="molecule type" value="Genomic_DNA"/>
</dbReference>
<comment type="caution">
    <text evidence="1">The sequence shown here is derived from an EMBL/GenBank/DDBJ whole genome shotgun (WGS) entry which is preliminary data.</text>
</comment>
<accession>A0AAW1TCH4</accession>